<organism evidence="1 2">
    <name type="scientific">Actinidia rufa</name>
    <dbReference type="NCBI Taxonomy" id="165716"/>
    <lineage>
        <taxon>Eukaryota</taxon>
        <taxon>Viridiplantae</taxon>
        <taxon>Streptophyta</taxon>
        <taxon>Embryophyta</taxon>
        <taxon>Tracheophyta</taxon>
        <taxon>Spermatophyta</taxon>
        <taxon>Magnoliopsida</taxon>
        <taxon>eudicotyledons</taxon>
        <taxon>Gunneridae</taxon>
        <taxon>Pentapetalae</taxon>
        <taxon>asterids</taxon>
        <taxon>Ericales</taxon>
        <taxon>Actinidiaceae</taxon>
        <taxon>Actinidia</taxon>
    </lineage>
</organism>
<proteinExistence type="predicted"/>
<protein>
    <submittedName>
        <fullName evidence="1">Single-stranded nucleic acid binding R3H protein</fullName>
    </submittedName>
</protein>
<sequence>MDSIPPTTANDGEVVTPSMVDPFLVEALQNPRHRLTTNQKKRKPIVIKGDRRNEVPKVYWGLGERQEGRHEPY</sequence>
<dbReference type="AlphaFoldDB" id="A0A7J0EDX9"/>
<dbReference type="Proteomes" id="UP000585474">
    <property type="component" value="Unassembled WGS sequence"/>
</dbReference>
<accession>A0A7J0EDX9</accession>
<dbReference type="EMBL" id="BJWL01000003">
    <property type="protein sequence ID" value="GFY84691.1"/>
    <property type="molecule type" value="Genomic_DNA"/>
</dbReference>
<evidence type="ECO:0000313" key="2">
    <source>
        <dbReference type="Proteomes" id="UP000585474"/>
    </source>
</evidence>
<keyword evidence="2" id="KW-1185">Reference proteome</keyword>
<dbReference type="OrthoDB" id="1741331at2759"/>
<gene>
    <name evidence="1" type="ORF">Acr_03g0014650</name>
</gene>
<reference evidence="1 2" key="1">
    <citation type="submission" date="2019-07" db="EMBL/GenBank/DDBJ databases">
        <title>De Novo Assembly of kiwifruit Actinidia rufa.</title>
        <authorList>
            <person name="Sugita-Konishi S."/>
            <person name="Sato K."/>
            <person name="Mori E."/>
            <person name="Abe Y."/>
            <person name="Kisaki G."/>
            <person name="Hamano K."/>
            <person name="Suezawa K."/>
            <person name="Otani M."/>
            <person name="Fukuda T."/>
            <person name="Manabe T."/>
            <person name="Gomi K."/>
            <person name="Tabuchi M."/>
            <person name="Akimitsu K."/>
            <person name="Kataoka I."/>
        </authorList>
    </citation>
    <scope>NUCLEOTIDE SEQUENCE [LARGE SCALE GENOMIC DNA]</scope>
    <source>
        <strain evidence="2">cv. Fuchu</strain>
    </source>
</reference>
<comment type="caution">
    <text evidence="1">The sequence shown here is derived from an EMBL/GenBank/DDBJ whole genome shotgun (WGS) entry which is preliminary data.</text>
</comment>
<evidence type="ECO:0000313" key="1">
    <source>
        <dbReference type="EMBL" id="GFY84691.1"/>
    </source>
</evidence>
<name>A0A7J0EDX9_9ERIC</name>